<dbReference type="GO" id="GO:0042128">
    <property type="term" value="P:nitrate assimilation"/>
    <property type="evidence" value="ECO:0007669"/>
    <property type="project" value="UniProtKB-KW"/>
</dbReference>
<feature type="region of interest" description="Disordered" evidence="2">
    <location>
        <begin position="184"/>
        <end position="220"/>
    </location>
</feature>
<dbReference type="PANTHER" id="PTHR43680">
    <property type="entry name" value="NITRATE REDUCTASE MOLYBDENUM COFACTOR ASSEMBLY CHAPERONE"/>
    <property type="match status" value="1"/>
</dbReference>
<dbReference type="InterPro" id="IPR036411">
    <property type="entry name" value="TorD-like_sf"/>
</dbReference>
<dbReference type="OrthoDB" id="4307003at2"/>
<dbReference type="EMBL" id="SMKU01000001">
    <property type="protein sequence ID" value="TDD98190.1"/>
    <property type="molecule type" value="Genomic_DNA"/>
</dbReference>
<reference evidence="3 4" key="1">
    <citation type="submission" date="2019-03" db="EMBL/GenBank/DDBJ databases">
        <title>Draft genome sequences of novel Actinobacteria.</title>
        <authorList>
            <person name="Sahin N."/>
            <person name="Ay H."/>
            <person name="Saygin H."/>
        </authorList>
    </citation>
    <scope>NUCLEOTIDE SEQUENCE [LARGE SCALE GENOMIC DNA]</scope>
    <source>
        <strain evidence="3 4">H3C3</strain>
    </source>
</reference>
<gene>
    <name evidence="3" type="primary">narJ</name>
    <name evidence="3" type="ORF">E1298_00565</name>
</gene>
<dbReference type="InterPro" id="IPR020945">
    <property type="entry name" value="DMSO/NO3_reduct_chaperone"/>
</dbReference>
<dbReference type="NCBIfam" id="TIGR00684">
    <property type="entry name" value="narJ"/>
    <property type="match status" value="1"/>
</dbReference>
<dbReference type="GO" id="GO:0051082">
    <property type="term" value="F:unfolded protein binding"/>
    <property type="evidence" value="ECO:0007669"/>
    <property type="project" value="InterPro"/>
</dbReference>
<dbReference type="PANTHER" id="PTHR43680:SF2">
    <property type="entry name" value="NITRATE REDUCTASE MOLYBDENUM COFACTOR ASSEMBLY CHAPERONE NARJ"/>
    <property type="match status" value="1"/>
</dbReference>
<dbReference type="RefSeq" id="WP_131888711.1">
    <property type="nucleotide sequence ID" value="NZ_SMKU01000001.1"/>
</dbReference>
<dbReference type="AlphaFoldDB" id="A0A4R5CI18"/>
<protein>
    <submittedName>
        <fullName evidence="3">Nitrate reductase molybdenum cofactor assembly chaperone</fullName>
    </submittedName>
</protein>
<dbReference type="GO" id="GO:0016530">
    <property type="term" value="F:metallochaperone activity"/>
    <property type="evidence" value="ECO:0007669"/>
    <property type="project" value="TreeGrafter"/>
</dbReference>
<dbReference type="InterPro" id="IPR003765">
    <property type="entry name" value="NO3_reductase_chaperone_NarJ"/>
</dbReference>
<evidence type="ECO:0000256" key="1">
    <source>
        <dbReference type="ARBA" id="ARBA00023063"/>
    </source>
</evidence>
<evidence type="ECO:0000256" key="2">
    <source>
        <dbReference type="SAM" id="MobiDB-lite"/>
    </source>
</evidence>
<name>A0A4R5CI18_9ACTN</name>
<evidence type="ECO:0000313" key="3">
    <source>
        <dbReference type="EMBL" id="TDD98190.1"/>
    </source>
</evidence>
<organism evidence="3 4">
    <name type="scientific">Actinomadura rubrisoli</name>
    <dbReference type="NCBI Taxonomy" id="2530368"/>
    <lineage>
        <taxon>Bacteria</taxon>
        <taxon>Bacillati</taxon>
        <taxon>Actinomycetota</taxon>
        <taxon>Actinomycetes</taxon>
        <taxon>Streptosporangiales</taxon>
        <taxon>Thermomonosporaceae</taxon>
        <taxon>Actinomadura</taxon>
    </lineage>
</organism>
<dbReference type="Pfam" id="PF02613">
    <property type="entry name" value="Nitrate_red_del"/>
    <property type="match status" value="1"/>
</dbReference>
<keyword evidence="1" id="KW-0534">Nitrate assimilation</keyword>
<proteinExistence type="predicted"/>
<dbReference type="SUPFAM" id="SSF89155">
    <property type="entry name" value="TorD-like"/>
    <property type="match status" value="1"/>
</dbReference>
<keyword evidence="4" id="KW-1185">Reference proteome</keyword>
<dbReference type="Proteomes" id="UP000294513">
    <property type="component" value="Unassembled WGS sequence"/>
</dbReference>
<feature type="compositionally biased region" description="Low complexity" evidence="2">
    <location>
        <begin position="209"/>
        <end position="220"/>
    </location>
</feature>
<accession>A0A4R5CI18</accession>
<comment type="caution">
    <text evidence="3">The sequence shown here is derived from an EMBL/GenBank/DDBJ whole genome shotgun (WGS) entry which is preliminary data.</text>
</comment>
<dbReference type="Gene3D" id="1.10.3480.10">
    <property type="entry name" value="TorD-like"/>
    <property type="match status" value="1"/>
</dbReference>
<sequence length="220" mass="23709">MSDRLIWQSASLLLAYPGPDWPGTLALVADALAAPRNPAVRSSPARALARFCAGASGIPVLEAQARYVETFDRDRRRTLHMTYYTDGDTRARGARLVAVKALYRRHGWEPAGAELPDFLPAMLEFAARCPRAGDELLRAHRPGLELLRLALHDIGDPYEPVVRAVCATLPGPRSRDRAAARALARTGPPTETVGAGVDLGMPPFPAPRPVAAAAPEGPRR</sequence>
<dbReference type="GO" id="GO:0051131">
    <property type="term" value="P:chaperone-mediated protein complex assembly"/>
    <property type="evidence" value="ECO:0007669"/>
    <property type="project" value="InterPro"/>
</dbReference>
<evidence type="ECO:0000313" key="4">
    <source>
        <dbReference type="Proteomes" id="UP000294513"/>
    </source>
</evidence>